<protein>
    <recommendedName>
        <fullName evidence="10">Oligopeptide transporter</fullName>
    </recommendedName>
</protein>
<dbReference type="OrthoDB" id="77405at2759"/>
<evidence type="ECO:0000256" key="7">
    <source>
        <dbReference type="SAM" id="Phobius"/>
    </source>
</evidence>
<feature type="transmembrane region" description="Helical" evidence="7">
    <location>
        <begin position="281"/>
        <end position="300"/>
    </location>
</feature>
<comment type="subcellular location">
    <subcellularLocation>
        <location evidence="1">Membrane</location>
        <topology evidence="1">Multi-pass membrane protein</topology>
    </subcellularLocation>
</comment>
<keyword evidence="4 7" id="KW-0812">Transmembrane</keyword>
<feature type="transmembrane region" description="Helical" evidence="7">
    <location>
        <begin position="584"/>
        <end position="604"/>
    </location>
</feature>
<feature type="transmembrane region" description="Helical" evidence="7">
    <location>
        <begin position="321"/>
        <end position="342"/>
    </location>
</feature>
<dbReference type="NCBIfam" id="TIGR00728">
    <property type="entry name" value="OPT_sfam"/>
    <property type="match status" value="1"/>
</dbReference>
<keyword evidence="5 7" id="KW-1133">Transmembrane helix</keyword>
<dbReference type="GO" id="GO:0000329">
    <property type="term" value="C:fungal-type vacuole membrane"/>
    <property type="evidence" value="ECO:0007669"/>
    <property type="project" value="TreeGrafter"/>
</dbReference>
<dbReference type="AlphaFoldDB" id="A0A367IZI5"/>
<dbReference type="STRING" id="4846.A0A367IZI5"/>
<evidence type="ECO:0000256" key="4">
    <source>
        <dbReference type="ARBA" id="ARBA00022692"/>
    </source>
</evidence>
<feature type="transmembrane region" description="Helical" evidence="7">
    <location>
        <begin position="402"/>
        <end position="421"/>
    </location>
</feature>
<comment type="similarity">
    <text evidence="2">Belongs to the oligopeptide OPT transporter family.</text>
</comment>
<evidence type="ECO:0000256" key="2">
    <source>
        <dbReference type="ARBA" id="ARBA00008807"/>
    </source>
</evidence>
<dbReference type="InterPro" id="IPR045035">
    <property type="entry name" value="YSL-like"/>
</dbReference>
<feature type="transmembrane region" description="Helical" evidence="7">
    <location>
        <begin position="616"/>
        <end position="639"/>
    </location>
</feature>
<keyword evidence="6 7" id="KW-0472">Membrane</keyword>
<dbReference type="PANTHER" id="PTHR31645:SF3">
    <property type="entry name" value="OLIGOPEPTIDE TRANSPORTER"/>
    <property type="match status" value="1"/>
</dbReference>
<keyword evidence="3" id="KW-0813">Transport</keyword>
<dbReference type="Proteomes" id="UP000253551">
    <property type="component" value="Unassembled WGS sequence"/>
</dbReference>
<evidence type="ECO:0000256" key="5">
    <source>
        <dbReference type="ARBA" id="ARBA00022989"/>
    </source>
</evidence>
<name>A0A367IZI5_RHIST</name>
<evidence type="ECO:0000256" key="6">
    <source>
        <dbReference type="ARBA" id="ARBA00023136"/>
    </source>
</evidence>
<evidence type="ECO:0000256" key="1">
    <source>
        <dbReference type="ARBA" id="ARBA00004141"/>
    </source>
</evidence>
<feature type="transmembrane region" description="Helical" evidence="7">
    <location>
        <begin position="77"/>
        <end position="96"/>
    </location>
</feature>
<sequence>MSTPAVDERFEIDHKKEDKQEYYEDDKGSQVVIDDISVLPKRIIEEYQFTWRASIVGSLLGCLVAASNTYLGLKIGWTFGASLFGAIFSFAIIKPISKILPPKWGGGHFGAKENCTAQSAATTAGGLSAGFVSGIPAMYKLGLMTNPRDDVVALLLFTISAAFYGLFFAVPLRSHFVVKQDLVFPTPRAAAMTIISLHDTAEGEKAAMQKARWMGIWFMITFIWSLISYFVPFFDTIHILYYIGHAANYEPMMSADLDWAWVFKWDFPFFGAGLMTPGSTVLSFFFATIIVYGIIGPCLVSTGEFVAPMGFNALGDTTNRFFLWPGIALMTITAFTELLIHYDSLWRGIKGGILELKASAMRGVHYIKRITLRSKYQAELSEKYQIKLDENETFKPEELIPASWWIGGTFLSIVFTCAIMGKYFGMPVYQSIISIILGFIFSFVGIQATGETDINPVGSIGKMSQLVFARMPADTLQHAMKNNLMAGNISASAASQAVDMVGDLKTGQIVGASPRSQFWAQFVASFFAIGIAVGLFILFADAYPCITDVNMDAKCEFGLVAVKAWANVAKLLTGASDPLSRNSMIATIVCAIAGVAFPLFRHFVLPQKYHRFFPSVSAVGIAMINTSPEVPLAMFIGWVSGKIWKKLRGTSYDNLMYSVAAGMIAGQGISAILQALFKITGVAGAVITASCPMGDCS</sequence>
<evidence type="ECO:0000256" key="3">
    <source>
        <dbReference type="ARBA" id="ARBA00022448"/>
    </source>
</evidence>
<organism evidence="8 9">
    <name type="scientific">Rhizopus stolonifer</name>
    <name type="common">Rhizopus nigricans</name>
    <dbReference type="NCBI Taxonomy" id="4846"/>
    <lineage>
        <taxon>Eukaryota</taxon>
        <taxon>Fungi</taxon>
        <taxon>Fungi incertae sedis</taxon>
        <taxon>Mucoromycota</taxon>
        <taxon>Mucoromycotina</taxon>
        <taxon>Mucoromycetes</taxon>
        <taxon>Mucorales</taxon>
        <taxon>Mucorineae</taxon>
        <taxon>Rhizopodaceae</taxon>
        <taxon>Rhizopus</taxon>
    </lineage>
</organism>
<dbReference type="GO" id="GO:0035673">
    <property type="term" value="F:oligopeptide transmembrane transporter activity"/>
    <property type="evidence" value="ECO:0007669"/>
    <property type="project" value="InterPro"/>
</dbReference>
<gene>
    <name evidence="8" type="ORF">CU098_002881</name>
</gene>
<reference evidence="8 9" key="1">
    <citation type="journal article" date="2018" name="G3 (Bethesda)">
        <title>Phylogenetic and Phylogenomic Definition of Rhizopus Species.</title>
        <authorList>
            <person name="Gryganskyi A.P."/>
            <person name="Golan J."/>
            <person name="Dolatabadi S."/>
            <person name="Mondo S."/>
            <person name="Robb S."/>
            <person name="Idnurm A."/>
            <person name="Muszewska A."/>
            <person name="Steczkiewicz K."/>
            <person name="Masonjones S."/>
            <person name="Liao H.L."/>
            <person name="Gajdeczka M.T."/>
            <person name="Anike F."/>
            <person name="Vuek A."/>
            <person name="Anishchenko I.M."/>
            <person name="Voigt K."/>
            <person name="de Hoog G.S."/>
            <person name="Smith M.E."/>
            <person name="Heitman J."/>
            <person name="Vilgalys R."/>
            <person name="Stajich J.E."/>
        </authorList>
    </citation>
    <scope>NUCLEOTIDE SEQUENCE [LARGE SCALE GENOMIC DNA]</scope>
    <source>
        <strain evidence="8 9">LSU 92-RS-03</strain>
    </source>
</reference>
<feature type="transmembrane region" description="Helical" evidence="7">
    <location>
        <begin position="215"/>
        <end position="243"/>
    </location>
</feature>
<dbReference type="PANTHER" id="PTHR31645">
    <property type="entry name" value="OLIGOPEPTIDE TRANSPORTER YGL114W-RELATED"/>
    <property type="match status" value="1"/>
</dbReference>
<dbReference type="Pfam" id="PF03169">
    <property type="entry name" value="OPT"/>
    <property type="match status" value="1"/>
</dbReference>
<evidence type="ECO:0000313" key="8">
    <source>
        <dbReference type="EMBL" id="RCH83070.1"/>
    </source>
</evidence>
<feature type="transmembrane region" description="Helical" evidence="7">
    <location>
        <begin position="518"/>
        <end position="540"/>
    </location>
</feature>
<proteinExistence type="inferred from homology"/>
<comment type="caution">
    <text evidence="8">The sequence shown here is derived from an EMBL/GenBank/DDBJ whole genome shotgun (WGS) entry which is preliminary data.</text>
</comment>
<keyword evidence="9" id="KW-1185">Reference proteome</keyword>
<evidence type="ECO:0008006" key="10">
    <source>
        <dbReference type="Google" id="ProtNLM"/>
    </source>
</evidence>
<dbReference type="EMBL" id="PJQM01004870">
    <property type="protein sequence ID" value="RCH83070.1"/>
    <property type="molecule type" value="Genomic_DNA"/>
</dbReference>
<accession>A0A367IZI5</accession>
<feature type="transmembrane region" description="Helical" evidence="7">
    <location>
        <begin position="151"/>
        <end position="170"/>
    </location>
</feature>
<feature type="transmembrane region" description="Helical" evidence="7">
    <location>
        <begin position="428"/>
        <end position="448"/>
    </location>
</feature>
<dbReference type="InterPro" id="IPR004813">
    <property type="entry name" value="OPT"/>
</dbReference>
<evidence type="ECO:0000313" key="9">
    <source>
        <dbReference type="Proteomes" id="UP000253551"/>
    </source>
</evidence>